<evidence type="ECO:0000256" key="2">
    <source>
        <dbReference type="SAM" id="Phobius"/>
    </source>
</evidence>
<keyword evidence="2" id="KW-0472">Membrane</keyword>
<proteinExistence type="predicted"/>
<protein>
    <recommendedName>
        <fullName evidence="5">Transmembrane protein</fullName>
    </recommendedName>
</protein>
<dbReference type="EMBL" id="NWUJ01000001">
    <property type="protein sequence ID" value="PFH37913.1"/>
    <property type="molecule type" value="Genomic_DNA"/>
</dbReference>
<dbReference type="Proteomes" id="UP000224006">
    <property type="component" value="Chromosome I"/>
</dbReference>
<accession>A0A2A9MPE0</accession>
<evidence type="ECO:0000256" key="1">
    <source>
        <dbReference type="SAM" id="MobiDB-lite"/>
    </source>
</evidence>
<name>A0A2A9MPE0_BESBE</name>
<feature type="transmembrane region" description="Helical" evidence="2">
    <location>
        <begin position="189"/>
        <end position="210"/>
    </location>
</feature>
<keyword evidence="2" id="KW-0812">Transmembrane</keyword>
<dbReference type="GeneID" id="40305317"/>
<feature type="compositionally biased region" description="Basic and acidic residues" evidence="1">
    <location>
        <begin position="243"/>
        <end position="253"/>
    </location>
</feature>
<reference evidence="3 4" key="1">
    <citation type="submission" date="2017-09" db="EMBL/GenBank/DDBJ databases">
        <title>Genome sequencing of Besnoitia besnoiti strain Bb-Ger1.</title>
        <authorList>
            <person name="Schares G."/>
            <person name="Venepally P."/>
            <person name="Lorenzi H.A."/>
        </authorList>
    </citation>
    <scope>NUCLEOTIDE SEQUENCE [LARGE SCALE GENOMIC DNA]</scope>
    <source>
        <strain evidence="3 4">Bb-Ger1</strain>
    </source>
</reference>
<comment type="caution">
    <text evidence="3">The sequence shown here is derived from an EMBL/GenBank/DDBJ whole genome shotgun (WGS) entry which is preliminary data.</text>
</comment>
<sequence>MSAAALAATRKASGSQRPLTAPAEAARRTCFICLEGVKRSRKDGRLTRDLLPCCSQCFAVVHRRCWSTYRRRQQLAAFRSRLLGQRAPSPSQCSICKTGRAGVEGDEAFPPQRRVGRGSSGSGVNGATAALQEQLLASLGRLLQDDEDDADDPPLCSGVCTCINTGILIGILLLDLTLISMTSLDALEILLLSLFVAYNFVTLQLICLAVRQRRESVGALLAPPEAAPGVPQAEGGSGSSDQPRADDNDREGDSQSATGGRRGGASLRHAQSAAFGGSEDAFGGSRFSDRERGSGGGEAEDLEPPETARVSWPGRVAFWRSAESQANHFVNGARMIWCFLSSGGSDVAPEGSRRREAGIRRNEVESASGSFTISTVVRTPFLPALELQLLREQSPQGRQRSTEELLV</sequence>
<dbReference type="AlphaFoldDB" id="A0A2A9MPE0"/>
<dbReference type="KEGG" id="bbes:BESB_002540"/>
<feature type="region of interest" description="Disordered" evidence="1">
    <location>
        <begin position="222"/>
        <end position="308"/>
    </location>
</feature>
<dbReference type="OrthoDB" id="429628at2759"/>
<organism evidence="3 4">
    <name type="scientific">Besnoitia besnoiti</name>
    <name type="common">Apicomplexan protozoan</name>
    <dbReference type="NCBI Taxonomy" id="94643"/>
    <lineage>
        <taxon>Eukaryota</taxon>
        <taxon>Sar</taxon>
        <taxon>Alveolata</taxon>
        <taxon>Apicomplexa</taxon>
        <taxon>Conoidasida</taxon>
        <taxon>Coccidia</taxon>
        <taxon>Eucoccidiorida</taxon>
        <taxon>Eimeriorina</taxon>
        <taxon>Sarcocystidae</taxon>
        <taxon>Besnoitia</taxon>
    </lineage>
</organism>
<evidence type="ECO:0000313" key="4">
    <source>
        <dbReference type="Proteomes" id="UP000224006"/>
    </source>
</evidence>
<keyword evidence="2" id="KW-1133">Transmembrane helix</keyword>
<keyword evidence="4" id="KW-1185">Reference proteome</keyword>
<dbReference type="VEuPathDB" id="ToxoDB:BESB_002540"/>
<evidence type="ECO:0000313" key="3">
    <source>
        <dbReference type="EMBL" id="PFH37913.1"/>
    </source>
</evidence>
<feature type="region of interest" description="Disordered" evidence="1">
    <location>
        <begin position="1"/>
        <end position="20"/>
    </location>
</feature>
<gene>
    <name evidence="3" type="ORF">BESB_002540</name>
</gene>
<evidence type="ECO:0008006" key="5">
    <source>
        <dbReference type="Google" id="ProtNLM"/>
    </source>
</evidence>
<dbReference type="RefSeq" id="XP_029221922.1">
    <property type="nucleotide sequence ID" value="XM_029359009.1"/>
</dbReference>
<feature type="compositionally biased region" description="Low complexity" evidence="1">
    <location>
        <begin position="222"/>
        <end position="231"/>
    </location>
</feature>